<gene>
    <name evidence="2" type="ORF">FLK61_38885</name>
</gene>
<protein>
    <submittedName>
        <fullName evidence="2">Uncharacterized protein</fullName>
    </submittedName>
</protein>
<organism evidence="2 3">
    <name type="scientific">Paenalkalicoccus suaedae</name>
    <dbReference type="NCBI Taxonomy" id="2592382"/>
    <lineage>
        <taxon>Bacteria</taxon>
        <taxon>Bacillati</taxon>
        <taxon>Bacillota</taxon>
        <taxon>Bacilli</taxon>
        <taxon>Bacillales</taxon>
        <taxon>Bacillaceae</taxon>
        <taxon>Paenalkalicoccus</taxon>
    </lineage>
</organism>
<feature type="transmembrane region" description="Helical" evidence="1">
    <location>
        <begin position="12"/>
        <end position="29"/>
    </location>
</feature>
<reference evidence="3" key="1">
    <citation type="submission" date="2019-07" db="EMBL/GenBank/DDBJ databases">
        <title>Bacillus alkalisoli sp. nov. isolated from saline soil.</title>
        <authorList>
            <person name="Sun J.-Q."/>
            <person name="Xu L."/>
        </authorList>
    </citation>
    <scope>NUCLEOTIDE SEQUENCE [LARGE SCALE GENOMIC DNA]</scope>
    <source>
        <strain evidence="3">M4U3P1</strain>
    </source>
</reference>
<keyword evidence="1" id="KW-1133">Transmembrane helix</keyword>
<dbReference type="RefSeq" id="WP_176010559.1">
    <property type="nucleotide sequence ID" value="NZ_CP041372.2"/>
</dbReference>
<dbReference type="EMBL" id="CP041372">
    <property type="protein sequence ID" value="QKS72586.1"/>
    <property type="molecule type" value="Genomic_DNA"/>
</dbReference>
<keyword evidence="1" id="KW-0472">Membrane</keyword>
<accession>A0A859FJ73</accession>
<keyword evidence="3" id="KW-1185">Reference proteome</keyword>
<proteinExistence type="predicted"/>
<name>A0A859FJ73_9BACI</name>
<keyword evidence="1" id="KW-0812">Transmembrane</keyword>
<evidence type="ECO:0000313" key="2">
    <source>
        <dbReference type="EMBL" id="QKS72586.1"/>
    </source>
</evidence>
<dbReference type="Proteomes" id="UP000318138">
    <property type="component" value="Chromosome"/>
</dbReference>
<evidence type="ECO:0000256" key="1">
    <source>
        <dbReference type="SAM" id="Phobius"/>
    </source>
</evidence>
<sequence length="349" mass="40446">MPKKWSKQKIVRTTIITLALLIGGFYLFINYTSIGVVNAHTLSNYGDLVTIEHKWTADVGSPADYDVQSLYNPKLRYRITVERSLYLGLLQDVSKDTYTQAQGAQQELQKLDPILDDIKKLGFRGTDYHGIILDYRPDHPDGTNGSLKTLTLYNNRTISFGTIQEEMITRLHQLITLIQSTDADIHRVYVEDPWTDFAIAFDRYASTTPLTEDELYAYLRKTNPAIGNFESLEKYGEELTQLQNNRFQFGFEHEDFLYKCRDFDETGTCTSIELNVRYEHLGLTPDNENLLADVTAILNLLDNTMQEITAYEIFFVEQNDEGEWFKQVRFTKQERDQFETVEGLIEELF</sequence>
<dbReference type="KEGG" id="psua:FLK61_38885"/>
<evidence type="ECO:0000313" key="3">
    <source>
        <dbReference type="Proteomes" id="UP000318138"/>
    </source>
</evidence>
<dbReference type="AlphaFoldDB" id="A0A859FJ73"/>